<keyword evidence="4" id="KW-1185">Reference proteome</keyword>
<reference evidence="3 4" key="1">
    <citation type="submission" date="2023-11" db="EMBL/GenBank/DDBJ databases">
        <authorList>
            <person name="Okamura Y."/>
        </authorList>
    </citation>
    <scope>NUCLEOTIDE SEQUENCE [LARGE SCALE GENOMIC DNA]</scope>
</reference>
<dbReference type="PANTHER" id="PTHR45774:SF4">
    <property type="entry name" value="AXUNDEAD, ISOFORM F"/>
    <property type="match status" value="1"/>
</dbReference>
<protein>
    <recommendedName>
        <fullName evidence="2">BTB domain-containing protein</fullName>
    </recommendedName>
</protein>
<dbReference type="EMBL" id="CAVLEF010000006">
    <property type="protein sequence ID" value="CAK1544997.1"/>
    <property type="molecule type" value="Genomic_DNA"/>
</dbReference>
<name>A0AAV1J7Z1_9NEOP</name>
<evidence type="ECO:0000313" key="4">
    <source>
        <dbReference type="Proteomes" id="UP001497472"/>
    </source>
</evidence>
<dbReference type="AlphaFoldDB" id="A0AAV1J7Z1"/>
<dbReference type="InterPro" id="IPR000210">
    <property type="entry name" value="BTB/POZ_dom"/>
</dbReference>
<dbReference type="PROSITE" id="PS50097">
    <property type="entry name" value="BTB"/>
    <property type="match status" value="1"/>
</dbReference>
<evidence type="ECO:0000256" key="1">
    <source>
        <dbReference type="SAM" id="MobiDB-lite"/>
    </source>
</evidence>
<feature type="region of interest" description="Disordered" evidence="1">
    <location>
        <begin position="362"/>
        <end position="397"/>
    </location>
</feature>
<dbReference type="Proteomes" id="UP001497472">
    <property type="component" value="Unassembled WGS sequence"/>
</dbReference>
<sequence>MTVVVNPARTEEDEEIVSPTATNSNALDLPLTAPPDEAVITPYQYADYVSPTSDIIENESLENSPESPPNLYDDETQSDIVFVAGINDDTYRFPGHRRVLAATSPVFAALLSAKTDVIVVDYIDHRGFENLLRYYYCEPTQLTTVQTARSTLDAAYKFLCPQLAERCARKLDEMLDAEVALDIMRDLRFLCARLPGAASAPPLPALSDDRAARSLAQCASWCDMLAHNTLLVLDDNADAALQHEKLEDLTYEDLALIVKRDTLRVSNELVLIEALSRWSTAICKKYKRELTSANKRAALGELSYCPRYLLLQGDDLDRALGYELLEPMERALVLARARKLSAPIPVGAHQENLLRRWARPRPKEPAAAPVKLSVRSEPEPEEPQPTKLCARRPKKLKQPKYQIEDPYSYSSYTKRKGCCSKFADGLIRAFICLFD</sequence>
<dbReference type="GO" id="GO:0005829">
    <property type="term" value="C:cytosol"/>
    <property type="evidence" value="ECO:0007669"/>
    <property type="project" value="TreeGrafter"/>
</dbReference>
<accession>A0AAV1J7Z1</accession>
<dbReference type="Gene3D" id="1.25.40.420">
    <property type="match status" value="1"/>
</dbReference>
<proteinExistence type="predicted"/>
<dbReference type="InterPro" id="IPR011705">
    <property type="entry name" value="BACK"/>
</dbReference>
<dbReference type="InterPro" id="IPR011333">
    <property type="entry name" value="SKP1/BTB/POZ_sf"/>
</dbReference>
<gene>
    <name evidence="3" type="ORF">LNINA_LOCUS4694</name>
</gene>
<dbReference type="Pfam" id="PF00651">
    <property type="entry name" value="BTB"/>
    <property type="match status" value="1"/>
</dbReference>
<dbReference type="SMART" id="SM00225">
    <property type="entry name" value="BTB"/>
    <property type="match status" value="1"/>
</dbReference>
<comment type="caution">
    <text evidence="3">The sequence shown here is derived from an EMBL/GenBank/DDBJ whole genome shotgun (WGS) entry which is preliminary data.</text>
</comment>
<organism evidence="3 4">
    <name type="scientific">Leptosia nina</name>
    <dbReference type="NCBI Taxonomy" id="320188"/>
    <lineage>
        <taxon>Eukaryota</taxon>
        <taxon>Metazoa</taxon>
        <taxon>Ecdysozoa</taxon>
        <taxon>Arthropoda</taxon>
        <taxon>Hexapoda</taxon>
        <taxon>Insecta</taxon>
        <taxon>Pterygota</taxon>
        <taxon>Neoptera</taxon>
        <taxon>Endopterygota</taxon>
        <taxon>Lepidoptera</taxon>
        <taxon>Glossata</taxon>
        <taxon>Ditrysia</taxon>
        <taxon>Papilionoidea</taxon>
        <taxon>Pieridae</taxon>
        <taxon>Pierinae</taxon>
        <taxon>Leptosia</taxon>
    </lineage>
</organism>
<dbReference type="Pfam" id="PF07707">
    <property type="entry name" value="BACK"/>
    <property type="match status" value="1"/>
</dbReference>
<dbReference type="GO" id="GO:0022008">
    <property type="term" value="P:neurogenesis"/>
    <property type="evidence" value="ECO:0007669"/>
    <property type="project" value="TreeGrafter"/>
</dbReference>
<dbReference type="SUPFAM" id="SSF54695">
    <property type="entry name" value="POZ domain"/>
    <property type="match status" value="1"/>
</dbReference>
<evidence type="ECO:0000313" key="3">
    <source>
        <dbReference type="EMBL" id="CAK1544997.1"/>
    </source>
</evidence>
<feature type="domain" description="BTB" evidence="2">
    <location>
        <begin position="78"/>
        <end position="144"/>
    </location>
</feature>
<dbReference type="Gene3D" id="3.30.710.10">
    <property type="entry name" value="Potassium Channel Kv1.1, Chain A"/>
    <property type="match status" value="1"/>
</dbReference>
<dbReference type="PANTHER" id="PTHR45774">
    <property type="entry name" value="BTB/POZ DOMAIN-CONTAINING"/>
    <property type="match status" value="1"/>
</dbReference>
<evidence type="ECO:0000259" key="2">
    <source>
        <dbReference type="PROSITE" id="PS50097"/>
    </source>
</evidence>